<keyword evidence="1" id="KW-0472">Membrane</keyword>
<gene>
    <name evidence="2" type="ORF">SAMN05443669_10059</name>
</gene>
<feature type="transmembrane region" description="Helical" evidence="1">
    <location>
        <begin position="6"/>
        <end position="28"/>
    </location>
</feature>
<keyword evidence="1" id="KW-0812">Transmembrane</keyword>
<organism evidence="2 3">
    <name type="scientific">Flavobacterium xanthum</name>
    <dbReference type="NCBI Taxonomy" id="69322"/>
    <lineage>
        <taxon>Bacteria</taxon>
        <taxon>Pseudomonadati</taxon>
        <taxon>Bacteroidota</taxon>
        <taxon>Flavobacteriia</taxon>
        <taxon>Flavobacteriales</taxon>
        <taxon>Flavobacteriaceae</taxon>
        <taxon>Flavobacterium</taxon>
    </lineage>
</organism>
<evidence type="ECO:0000313" key="3">
    <source>
        <dbReference type="Proteomes" id="UP000184260"/>
    </source>
</evidence>
<name>A0A1M6ZE19_9FLAO</name>
<keyword evidence="3" id="KW-1185">Reference proteome</keyword>
<sequence length="60" mass="7083">MIEYVITLIPAFFILIISVILIDLYLLVRKTLKLKIKYYSEKVNKIETTEFQDLSTSNDQ</sequence>
<dbReference type="AlphaFoldDB" id="A0A1M6ZE19"/>
<dbReference type="RefSeq" id="WP_073351830.1">
    <property type="nucleotide sequence ID" value="NZ_FRBU01000005.1"/>
</dbReference>
<dbReference type="Proteomes" id="UP000184260">
    <property type="component" value="Unassembled WGS sequence"/>
</dbReference>
<dbReference type="EMBL" id="FRBU01000005">
    <property type="protein sequence ID" value="SHL28595.1"/>
    <property type="molecule type" value="Genomic_DNA"/>
</dbReference>
<proteinExistence type="predicted"/>
<protein>
    <submittedName>
        <fullName evidence="2">Uncharacterized protein</fullName>
    </submittedName>
</protein>
<evidence type="ECO:0000256" key="1">
    <source>
        <dbReference type="SAM" id="Phobius"/>
    </source>
</evidence>
<evidence type="ECO:0000313" key="2">
    <source>
        <dbReference type="EMBL" id="SHL28595.1"/>
    </source>
</evidence>
<keyword evidence="1" id="KW-1133">Transmembrane helix</keyword>
<accession>A0A1M6ZE19</accession>
<reference evidence="3" key="1">
    <citation type="submission" date="2016-11" db="EMBL/GenBank/DDBJ databases">
        <authorList>
            <person name="Varghese N."/>
            <person name="Submissions S."/>
        </authorList>
    </citation>
    <scope>NUCLEOTIDE SEQUENCE [LARGE SCALE GENOMIC DNA]</scope>
    <source>
        <strain evidence="3">DSM 3661</strain>
    </source>
</reference>